<dbReference type="InterPro" id="IPR011990">
    <property type="entry name" value="TPR-like_helical_dom_sf"/>
</dbReference>
<keyword evidence="2" id="KW-0802">TPR repeat</keyword>
<dbReference type="InterPro" id="IPR019734">
    <property type="entry name" value="TPR_rpt"/>
</dbReference>
<feature type="chain" id="PRO_5045773631" evidence="3">
    <location>
        <begin position="30"/>
        <end position="585"/>
    </location>
</feature>
<evidence type="ECO:0000256" key="1">
    <source>
        <dbReference type="ARBA" id="ARBA00022737"/>
    </source>
</evidence>
<gene>
    <name evidence="4" type="ORF">ACG0Z6_11995</name>
</gene>
<dbReference type="EMBL" id="JBIGHZ010000004">
    <property type="protein sequence ID" value="MFG6448954.1"/>
    <property type="molecule type" value="Genomic_DNA"/>
</dbReference>
<evidence type="ECO:0000256" key="3">
    <source>
        <dbReference type="SAM" id="SignalP"/>
    </source>
</evidence>
<keyword evidence="5" id="KW-1185">Reference proteome</keyword>
<accession>A0ABW7FXA5</accession>
<dbReference type="PANTHER" id="PTHR44227:SF3">
    <property type="entry name" value="PROTEIN O-MANNOSYL-TRANSFERASE TMTC4"/>
    <property type="match status" value="1"/>
</dbReference>
<comment type="caution">
    <text evidence="4">The sequence shown here is derived from an EMBL/GenBank/DDBJ whole genome shotgun (WGS) entry which is preliminary data.</text>
</comment>
<evidence type="ECO:0000313" key="5">
    <source>
        <dbReference type="Proteomes" id="UP001606099"/>
    </source>
</evidence>
<evidence type="ECO:0000313" key="4">
    <source>
        <dbReference type="EMBL" id="MFG6448954.1"/>
    </source>
</evidence>
<dbReference type="Pfam" id="PF14559">
    <property type="entry name" value="TPR_19"/>
    <property type="match status" value="1"/>
</dbReference>
<name>A0ABW7FXA5_9BURK</name>
<keyword evidence="1" id="KW-0677">Repeat</keyword>
<dbReference type="SMART" id="SM00028">
    <property type="entry name" value="TPR"/>
    <property type="match status" value="4"/>
</dbReference>
<organism evidence="4 5">
    <name type="scientific">Roseateles rivi</name>
    <dbReference type="NCBI Taxonomy" id="3299028"/>
    <lineage>
        <taxon>Bacteria</taxon>
        <taxon>Pseudomonadati</taxon>
        <taxon>Pseudomonadota</taxon>
        <taxon>Betaproteobacteria</taxon>
        <taxon>Burkholderiales</taxon>
        <taxon>Sphaerotilaceae</taxon>
        <taxon>Roseateles</taxon>
    </lineage>
</organism>
<protein>
    <submittedName>
        <fullName evidence="4">Tetratricopeptide repeat protein</fullName>
    </submittedName>
</protein>
<dbReference type="RefSeq" id="WP_394461682.1">
    <property type="nucleotide sequence ID" value="NZ_JBIGHZ010000004.1"/>
</dbReference>
<evidence type="ECO:0000256" key="2">
    <source>
        <dbReference type="ARBA" id="ARBA00022803"/>
    </source>
</evidence>
<sequence>MTSPRRLRWPQRVVFAALTPLLAAGSALAAVESSELKNSRLDAPMFYQLLLGELELNAGQPGTAYQLLLDAARRTSDEALFQRVVQIALQERAGDQAVIAARAWRDARPESTEAHRTLLQLLSALNRHSDIPAAFKALLAASPASQRAGMILSLPSLFTRSADGKQALELMQPLLRDAQGQADTRLAALSTEARLALGAQRPDQALALTRNIVNEYPQRDEGLQLALELLPQRAEAEALIQNALRQNPARSDLRLAYGRALGRAQRSADAVVQLRQVTEQQPRQAAAWMALAALELDLQHASAAEAALQQLQTLLDRPEGAEDLGEATLPDVRRQLLLMRAQAAEQRGNFAQAEQQLAAVQDSEPSADLIYRRASLAARQGQLERGLSLIRELPQRSAQEQRTRLLAEVQLLREQRQWQAAYQLLDQAVQQQPKDVDLLYEQAMMAEKIDRLDDMERQLRRVIELKPDHHHAYNALGYSLAERGLRLNEARELIVKALSFSPREPFIVDSLGWVEFRLGRLKEAETLLRQAYSSRPDPEIAAHLGEVLWVQQRQDEARAIWDEGLKRDPSNEALRATLKRLGAMP</sequence>
<keyword evidence="3" id="KW-0732">Signal</keyword>
<dbReference type="Gene3D" id="1.25.40.10">
    <property type="entry name" value="Tetratricopeptide repeat domain"/>
    <property type="match status" value="2"/>
</dbReference>
<dbReference type="SUPFAM" id="SSF48452">
    <property type="entry name" value="TPR-like"/>
    <property type="match status" value="2"/>
</dbReference>
<proteinExistence type="predicted"/>
<dbReference type="Pfam" id="PF13432">
    <property type="entry name" value="TPR_16"/>
    <property type="match status" value="3"/>
</dbReference>
<feature type="signal peptide" evidence="3">
    <location>
        <begin position="1"/>
        <end position="29"/>
    </location>
</feature>
<dbReference type="InterPro" id="IPR052346">
    <property type="entry name" value="O-mannosyl-transferase_TMTC"/>
</dbReference>
<dbReference type="PANTHER" id="PTHR44227">
    <property type="match status" value="1"/>
</dbReference>
<dbReference type="Proteomes" id="UP001606099">
    <property type="component" value="Unassembled WGS sequence"/>
</dbReference>
<reference evidence="4 5" key="1">
    <citation type="submission" date="2024-08" db="EMBL/GenBank/DDBJ databases">
        <authorList>
            <person name="Lu H."/>
        </authorList>
    </citation>
    <scope>NUCLEOTIDE SEQUENCE [LARGE SCALE GENOMIC DNA]</scope>
    <source>
        <strain evidence="4 5">BYS180W</strain>
    </source>
</reference>